<dbReference type="Proteomes" id="UP001156141">
    <property type="component" value="Unassembled WGS sequence"/>
</dbReference>
<evidence type="ECO:0000313" key="8">
    <source>
        <dbReference type="EMBL" id="MCH4551260.1"/>
    </source>
</evidence>
<dbReference type="Pfam" id="PF02412">
    <property type="entry name" value="TSP_3"/>
    <property type="match status" value="3"/>
</dbReference>
<dbReference type="PRINTS" id="PR01021">
    <property type="entry name" value="OMPADOMAIN"/>
</dbReference>
<evidence type="ECO:0000313" key="9">
    <source>
        <dbReference type="Proteomes" id="UP001156141"/>
    </source>
</evidence>
<evidence type="ECO:0000259" key="7">
    <source>
        <dbReference type="PROSITE" id="PS51123"/>
    </source>
</evidence>
<dbReference type="InterPro" id="IPR028974">
    <property type="entry name" value="TSP_type-3_rpt"/>
</dbReference>
<sequence>MRKITIFLVLVLGSWCARSQSFQGFLADNYSGVNSVIVNPANATDSRFKTDINFIGVSGFGGNDYYGVNILDALKGDYDFDLDSKKHPSESNNGELNVDVMGPSFMFNLTEKSSLAIFTRARSFVNVNDINGNTIDEIDNDETDDFMVNEGDFNAFGQAWGELGITYARVLFNEEEHFVKGGLTLKYLQGGGSAYATGKNVSVLYDADGAGPDSGSITTTGQLTYGRYAELDNDNYDYEIPKASGFGADLGFVYEWRPHYNDYVSTNAQGETYVRKDKNKYQLKLGLSITDIGAIKYKEGQEDVYDINAANVSEDDFDNADDVSSFLNDHYNNISSKTGYKTYLPTALHFNADWSFSSKFYVNLNTDLSLVSKDKLNTSHVSNIVSLAPRFESKWFSFYLPLSVVQNIGFQMGTGLRAGPLYIGSGSVISALISDDTKGADVYAGIKIPVYQGKTKDKDGDGVIDKLDGCPKEAGPAENNGCPWGDADADGVLDNEDNCPDVAGPVENNGCPWGDADADGVLDNEDDCPDVAGPVEQQGCPDTDGDGILDKDDKCVDEPGVPENNGCPLDTDGDGVYDKDDNCPENFGTVANNGCPEVTEAVQKALNNYAKTILFETGKTTIKSASESVLNDIIAILNEYPNAKFSIEGHTDSVGSEANNMKLSEGRASSVMNYLIEKGIASGRLSVKGFGESMPKDSNATKEGRANNRRVEINLVK</sequence>
<evidence type="ECO:0000256" key="2">
    <source>
        <dbReference type="ARBA" id="ARBA00022729"/>
    </source>
</evidence>
<evidence type="ECO:0000256" key="3">
    <source>
        <dbReference type="ARBA" id="ARBA00023136"/>
    </source>
</evidence>
<dbReference type="InterPro" id="IPR003367">
    <property type="entry name" value="Thrombospondin_3-like_rpt"/>
</dbReference>
<dbReference type="InterPro" id="IPR006664">
    <property type="entry name" value="OMP_bac"/>
</dbReference>
<dbReference type="InterPro" id="IPR050330">
    <property type="entry name" value="Bact_OuterMem_StrucFunc"/>
</dbReference>
<reference evidence="8" key="1">
    <citation type="submission" date="2022-02" db="EMBL/GenBank/DDBJ databases">
        <title>Aestuariibaculum sp., a marine bacterium isolated from sediment in Guangxi.</title>
        <authorList>
            <person name="Ying J."/>
        </authorList>
    </citation>
    <scope>NUCLEOTIDE SEQUENCE</scope>
    <source>
        <strain evidence="8">L182</strain>
    </source>
</reference>
<dbReference type="RefSeq" id="WP_240571556.1">
    <property type="nucleotide sequence ID" value="NZ_CP136709.1"/>
</dbReference>
<dbReference type="InterPro" id="IPR036737">
    <property type="entry name" value="OmpA-like_sf"/>
</dbReference>
<evidence type="ECO:0000256" key="6">
    <source>
        <dbReference type="SAM" id="SignalP"/>
    </source>
</evidence>
<keyword evidence="3 5" id="KW-0472">Membrane</keyword>
<dbReference type="Gene3D" id="4.10.1080.10">
    <property type="entry name" value="TSP type-3 repeat"/>
    <property type="match status" value="1"/>
</dbReference>
<dbReference type="SUPFAM" id="SSF103088">
    <property type="entry name" value="OmpA-like"/>
    <property type="match status" value="1"/>
</dbReference>
<dbReference type="CDD" id="cd07185">
    <property type="entry name" value="OmpA_C-like"/>
    <property type="match status" value="1"/>
</dbReference>
<organism evidence="8 9">
    <name type="scientific">Aestuariibaculum lutulentum</name>
    <dbReference type="NCBI Taxonomy" id="2920935"/>
    <lineage>
        <taxon>Bacteria</taxon>
        <taxon>Pseudomonadati</taxon>
        <taxon>Bacteroidota</taxon>
        <taxon>Flavobacteriia</taxon>
        <taxon>Flavobacteriales</taxon>
        <taxon>Flavobacteriaceae</taxon>
    </lineage>
</organism>
<comment type="caution">
    <text evidence="8">The sequence shown here is derived from an EMBL/GenBank/DDBJ whole genome shotgun (WGS) entry which is preliminary data.</text>
</comment>
<name>A0ABS9RE91_9FLAO</name>
<feature type="chain" id="PRO_5046505556" evidence="6">
    <location>
        <begin position="20"/>
        <end position="717"/>
    </location>
</feature>
<dbReference type="InterPro" id="IPR043781">
    <property type="entry name" value="DUF5723"/>
</dbReference>
<dbReference type="PROSITE" id="PS51123">
    <property type="entry name" value="OMPA_2"/>
    <property type="match status" value="1"/>
</dbReference>
<dbReference type="InterPro" id="IPR006665">
    <property type="entry name" value="OmpA-like"/>
</dbReference>
<dbReference type="PANTHER" id="PTHR30329:SF21">
    <property type="entry name" value="LIPOPROTEIN YIAD-RELATED"/>
    <property type="match status" value="1"/>
</dbReference>
<evidence type="ECO:0000256" key="1">
    <source>
        <dbReference type="ARBA" id="ARBA00004442"/>
    </source>
</evidence>
<dbReference type="Gene3D" id="3.30.1330.60">
    <property type="entry name" value="OmpA-like domain"/>
    <property type="match status" value="1"/>
</dbReference>
<dbReference type="PANTHER" id="PTHR30329">
    <property type="entry name" value="STATOR ELEMENT OF FLAGELLAR MOTOR COMPLEX"/>
    <property type="match status" value="1"/>
</dbReference>
<evidence type="ECO:0000256" key="4">
    <source>
        <dbReference type="ARBA" id="ARBA00023237"/>
    </source>
</evidence>
<keyword evidence="9" id="KW-1185">Reference proteome</keyword>
<feature type="signal peptide" evidence="6">
    <location>
        <begin position="1"/>
        <end position="19"/>
    </location>
</feature>
<feature type="domain" description="OmpA-like" evidence="7">
    <location>
        <begin position="602"/>
        <end position="717"/>
    </location>
</feature>
<keyword evidence="2 6" id="KW-0732">Signal</keyword>
<dbReference type="EMBL" id="JAKVQD010000001">
    <property type="protein sequence ID" value="MCH4551260.1"/>
    <property type="molecule type" value="Genomic_DNA"/>
</dbReference>
<proteinExistence type="predicted"/>
<evidence type="ECO:0000256" key="5">
    <source>
        <dbReference type="PROSITE-ProRule" id="PRU00473"/>
    </source>
</evidence>
<comment type="subcellular location">
    <subcellularLocation>
        <location evidence="1">Cell outer membrane</location>
    </subcellularLocation>
</comment>
<dbReference type="Pfam" id="PF00691">
    <property type="entry name" value="OmpA"/>
    <property type="match status" value="1"/>
</dbReference>
<gene>
    <name evidence="8" type="ORF">MKW35_01375</name>
</gene>
<accession>A0ABS9RE91</accession>
<keyword evidence="4" id="KW-0998">Cell outer membrane</keyword>
<dbReference type="Pfam" id="PF18990">
    <property type="entry name" value="DUF5723"/>
    <property type="match status" value="1"/>
</dbReference>
<protein>
    <submittedName>
        <fullName evidence="8">DUF5723 family protein</fullName>
    </submittedName>
</protein>
<dbReference type="SUPFAM" id="SSF103647">
    <property type="entry name" value="TSP type-3 repeat"/>
    <property type="match status" value="2"/>
</dbReference>